<dbReference type="Proteomes" id="UP000054217">
    <property type="component" value="Unassembled WGS sequence"/>
</dbReference>
<reference evidence="1 2" key="1">
    <citation type="submission" date="2014-04" db="EMBL/GenBank/DDBJ databases">
        <authorList>
            <consortium name="DOE Joint Genome Institute"/>
            <person name="Kuo A."/>
            <person name="Kohler A."/>
            <person name="Costa M.D."/>
            <person name="Nagy L.G."/>
            <person name="Floudas D."/>
            <person name="Copeland A."/>
            <person name="Barry K.W."/>
            <person name="Cichocki N."/>
            <person name="Veneault-Fourrey C."/>
            <person name="LaButti K."/>
            <person name="Lindquist E.A."/>
            <person name="Lipzen A."/>
            <person name="Lundell T."/>
            <person name="Morin E."/>
            <person name="Murat C."/>
            <person name="Sun H."/>
            <person name="Tunlid A."/>
            <person name="Henrissat B."/>
            <person name="Grigoriev I.V."/>
            <person name="Hibbett D.S."/>
            <person name="Martin F."/>
            <person name="Nordberg H.P."/>
            <person name="Cantor M.N."/>
            <person name="Hua S.X."/>
        </authorList>
    </citation>
    <scope>NUCLEOTIDE SEQUENCE [LARGE SCALE GENOMIC DNA]</scope>
    <source>
        <strain evidence="1 2">Marx 270</strain>
    </source>
</reference>
<sequence length="113" mass="12757">MDDGGGVPDCPDRVVAATFTLRLELLEIPPTGLKSPYDSKLHSSPCGEERYATCSLRRCPLHSCHITTDDKYCTYTPDGCLNYMSSRRRWFFLTDPTQHGADQIRWKTAVLSD</sequence>
<dbReference type="InParanoid" id="A0A0C3K7D5"/>
<dbReference type="EMBL" id="KN831966">
    <property type="protein sequence ID" value="KIO05517.1"/>
    <property type="molecule type" value="Genomic_DNA"/>
</dbReference>
<reference evidence="2" key="2">
    <citation type="submission" date="2015-01" db="EMBL/GenBank/DDBJ databases">
        <title>Evolutionary Origins and Diversification of the Mycorrhizal Mutualists.</title>
        <authorList>
            <consortium name="DOE Joint Genome Institute"/>
            <consortium name="Mycorrhizal Genomics Consortium"/>
            <person name="Kohler A."/>
            <person name="Kuo A."/>
            <person name="Nagy L.G."/>
            <person name="Floudas D."/>
            <person name="Copeland A."/>
            <person name="Barry K.W."/>
            <person name="Cichocki N."/>
            <person name="Veneault-Fourrey C."/>
            <person name="LaButti K."/>
            <person name="Lindquist E.A."/>
            <person name="Lipzen A."/>
            <person name="Lundell T."/>
            <person name="Morin E."/>
            <person name="Murat C."/>
            <person name="Riley R."/>
            <person name="Ohm R."/>
            <person name="Sun H."/>
            <person name="Tunlid A."/>
            <person name="Henrissat B."/>
            <person name="Grigoriev I.V."/>
            <person name="Hibbett D.S."/>
            <person name="Martin F."/>
        </authorList>
    </citation>
    <scope>NUCLEOTIDE SEQUENCE [LARGE SCALE GENOMIC DNA]</scope>
    <source>
        <strain evidence="2">Marx 270</strain>
    </source>
</reference>
<name>A0A0C3K7D5_PISTI</name>
<dbReference type="HOGENOM" id="CLU_2134564_0_0_1"/>
<proteinExistence type="predicted"/>
<protein>
    <submittedName>
        <fullName evidence="1">Uncharacterized protein</fullName>
    </submittedName>
</protein>
<organism evidence="1 2">
    <name type="scientific">Pisolithus tinctorius Marx 270</name>
    <dbReference type="NCBI Taxonomy" id="870435"/>
    <lineage>
        <taxon>Eukaryota</taxon>
        <taxon>Fungi</taxon>
        <taxon>Dikarya</taxon>
        <taxon>Basidiomycota</taxon>
        <taxon>Agaricomycotina</taxon>
        <taxon>Agaricomycetes</taxon>
        <taxon>Agaricomycetidae</taxon>
        <taxon>Boletales</taxon>
        <taxon>Sclerodermatineae</taxon>
        <taxon>Pisolithaceae</taxon>
        <taxon>Pisolithus</taxon>
    </lineage>
</organism>
<evidence type="ECO:0000313" key="2">
    <source>
        <dbReference type="Proteomes" id="UP000054217"/>
    </source>
</evidence>
<accession>A0A0C3K7D5</accession>
<gene>
    <name evidence="1" type="ORF">M404DRAFT_999698</name>
</gene>
<keyword evidence="2" id="KW-1185">Reference proteome</keyword>
<dbReference type="AlphaFoldDB" id="A0A0C3K7D5"/>
<evidence type="ECO:0000313" key="1">
    <source>
        <dbReference type="EMBL" id="KIO05517.1"/>
    </source>
</evidence>